<dbReference type="RefSeq" id="WP_212696041.1">
    <property type="nucleotide sequence ID" value="NZ_CP058649.1"/>
</dbReference>
<name>A0A8J8MP04_9FIRM</name>
<evidence type="ECO:0000313" key="3">
    <source>
        <dbReference type="Proteomes" id="UP000683246"/>
    </source>
</evidence>
<proteinExistence type="predicted"/>
<keyword evidence="3" id="KW-1185">Reference proteome</keyword>
<sequence length="533" mass="60461">MRKWRKVLQLSIKLFALVLVLTMTVTLLAACKTEDAANTGGSSTEKDKSEESDGMKDVKYTVMIRQGIADYPPDGGIAKQWLFDAWESELGITNTDYEVIITPNSDYKTKLNAMIAGGDIPDFFDIDVSDLRMYVENDMVVPIDEMVDQMPEYKKMLESVGSKLSYDNFMIDGQHYGFIRPALPGPLNAEGTEGVIVRKDWLENVGMEEPTTLEELHDVLYAFTYNDPDKNGADDTYGIGGDRKNMFSSVFGAYGLYLKGINSWVEVDGKLVHATVMPQAKEAIAVLRQWYSEGIIDPDKFVIEAKQAKDKYIGEKFGVWEQSIWWANDARTAWEESGQEGKTCAFIKPVSGPEGKFGFPVAPVKTQARVLSKHAFEKKDPERFAEILNLMSTDSPKGLRLTQYGLEGEYYDYDASTDTFTVHPMDQSMYQLGFSNPIRWIDVVDRRWIPDSDQRKVDFGVSNDTNNWLLSEFYGSVPAMVDYPDLYDKLWMEYFTKIVTGASELDEWDTYVEKFYKQGGQELTDQVNEAVNK</sequence>
<keyword evidence="1" id="KW-0732">Signal</keyword>
<protein>
    <submittedName>
        <fullName evidence="2">Extracellular solute-binding protein</fullName>
    </submittedName>
</protein>
<dbReference type="PANTHER" id="PTHR43649">
    <property type="entry name" value="ARABINOSE-BINDING PROTEIN-RELATED"/>
    <property type="match status" value="1"/>
</dbReference>
<dbReference type="EMBL" id="CP058649">
    <property type="protein sequence ID" value="QUI25340.1"/>
    <property type="molecule type" value="Genomic_DNA"/>
</dbReference>
<evidence type="ECO:0000256" key="1">
    <source>
        <dbReference type="SAM" id="SignalP"/>
    </source>
</evidence>
<feature type="chain" id="PRO_5038734077" evidence="1">
    <location>
        <begin position="30"/>
        <end position="533"/>
    </location>
</feature>
<organism evidence="2 3">
    <name type="scientific">Vallitalea pronyensis</name>
    <dbReference type="NCBI Taxonomy" id="1348613"/>
    <lineage>
        <taxon>Bacteria</taxon>
        <taxon>Bacillati</taxon>
        <taxon>Bacillota</taxon>
        <taxon>Clostridia</taxon>
        <taxon>Lachnospirales</taxon>
        <taxon>Vallitaleaceae</taxon>
        <taxon>Vallitalea</taxon>
    </lineage>
</organism>
<dbReference type="AlphaFoldDB" id="A0A8J8MP04"/>
<dbReference type="InterPro" id="IPR050490">
    <property type="entry name" value="Bact_solute-bd_prot1"/>
</dbReference>
<reference evidence="2" key="1">
    <citation type="submission" date="2020-07" db="EMBL/GenBank/DDBJ databases">
        <title>Vallitalea pronyensis genome.</title>
        <authorList>
            <person name="Postec A."/>
        </authorList>
    </citation>
    <scope>NUCLEOTIDE SEQUENCE</scope>
    <source>
        <strain evidence="2">FatNI3</strain>
    </source>
</reference>
<dbReference type="Proteomes" id="UP000683246">
    <property type="component" value="Chromosome"/>
</dbReference>
<evidence type="ECO:0000313" key="2">
    <source>
        <dbReference type="EMBL" id="QUI25340.1"/>
    </source>
</evidence>
<dbReference type="PANTHER" id="PTHR43649:SF12">
    <property type="entry name" value="DIACETYLCHITOBIOSE BINDING PROTEIN DASA"/>
    <property type="match status" value="1"/>
</dbReference>
<gene>
    <name evidence="2" type="ORF">HZI73_24900</name>
</gene>
<dbReference type="KEGG" id="vpy:HZI73_24900"/>
<dbReference type="Gene3D" id="3.40.190.10">
    <property type="entry name" value="Periplasmic binding protein-like II"/>
    <property type="match status" value="2"/>
</dbReference>
<dbReference type="SUPFAM" id="SSF53850">
    <property type="entry name" value="Periplasmic binding protein-like II"/>
    <property type="match status" value="1"/>
</dbReference>
<accession>A0A8J8MP04</accession>
<feature type="signal peptide" evidence="1">
    <location>
        <begin position="1"/>
        <end position="29"/>
    </location>
</feature>
<dbReference type="PROSITE" id="PS51257">
    <property type="entry name" value="PROKAR_LIPOPROTEIN"/>
    <property type="match status" value="1"/>
</dbReference>